<dbReference type="Pfam" id="PF08240">
    <property type="entry name" value="ADH_N"/>
    <property type="match status" value="1"/>
</dbReference>
<dbReference type="InterPro" id="IPR036291">
    <property type="entry name" value="NAD(P)-bd_dom_sf"/>
</dbReference>
<keyword evidence="2" id="KW-0560">Oxidoreductase</keyword>
<keyword evidence="1" id="KW-0521">NADP</keyword>
<organism evidence="4">
    <name type="scientific">Ornithodoros turicata</name>
    <dbReference type="NCBI Taxonomy" id="34597"/>
    <lineage>
        <taxon>Eukaryota</taxon>
        <taxon>Metazoa</taxon>
        <taxon>Ecdysozoa</taxon>
        <taxon>Arthropoda</taxon>
        <taxon>Chelicerata</taxon>
        <taxon>Arachnida</taxon>
        <taxon>Acari</taxon>
        <taxon>Parasitiformes</taxon>
        <taxon>Ixodida</taxon>
        <taxon>Ixodoidea</taxon>
        <taxon>Argasidae</taxon>
        <taxon>Ornithodorinae</taxon>
        <taxon>Ornithodoros</taxon>
    </lineage>
</organism>
<dbReference type="InterPro" id="IPR013154">
    <property type="entry name" value="ADH-like_N"/>
</dbReference>
<accession>A0A2R5LKY1</accession>
<dbReference type="SUPFAM" id="SSF50129">
    <property type="entry name" value="GroES-like"/>
    <property type="match status" value="1"/>
</dbReference>
<dbReference type="NCBIfam" id="TIGR02824">
    <property type="entry name" value="quinone_pig3"/>
    <property type="match status" value="1"/>
</dbReference>
<dbReference type="InterPro" id="IPR014189">
    <property type="entry name" value="Quinone_OxRdtase_PIG3"/>
</dbReference>
<dbReference type="PANTHER" id="PTHR48106">
    <property type="entry name" value="QUINONE OXIDOREDUCTASE PIG3-RELATED"/>
    <property type="match status" value="1"/>
</dbReference>
<dbReference type="InterPro" id="IPR013149">
    <property type="entry name" value="ADH-like_C"/>
</dbReference>
<dbReference type="AlphaFoldDB" id="A0A2R5LKY1"/>
<evidence type="ECO:0000256" key="2">
    <source>
        <dbReference type="ARBA" id="ARBA00023002"/>
    </source>
</evidence>
<dbReference type="GO" id="GO:0070402">
    <property type="term" value="F:NADPH binding"/>
    <property type="evidence" value="ECO:0007669"/>
    <property type="project" value="TreeGrafter"/>
</dbReference>
<dbReference type="SUPFAM" id="SSF51735">
    <property type="entry name" value="NAD(P)-binding Rossmann-fold domains"/>
    <property type="match status" value="1"/>
</dbReference>
<dbReference type="Gene3D" id="3.40.50.720">
    <property type="entry name" value="NAD(P)-binding Rossmann-like Domain"/>
    <property type="match status" value="1"/>
</dbReference>
<dbReference type="SMART" id="SM00829">
    <property type="entry name" value="PKS_ER"/>
    <property type="match status" value="1"/>
</dbReference>
<evidence type="ECO:0000313" key="4">
    <source>
        <dbReference type="EMBL" id="MBY10139.1"/>
    </source>
</evidence>
<name>A0A2R5LKY1_9ACAR</name>
<evidence type="ECO:0000256" key="1">
    <source>
        <dbReference type="ARBA" id="ARBA00022857"/>
    </source>
</evidence>
<proteinExistence type="predicted"/>
<dbReference type="InterPro" id="IPR011032">
    <property type="entry name" value="GroES-like_sf"/>
</dbReference>
<dbReference type="EMBL" id="GGLE01006013">
    <property type="protein sequence ID" value="MBY10139.1"/>
    <property type="molecule type" value="Transcribed_RNA"/>
</dbReference>
<dbReference type="GO" id="GO:0003960">
    <property type="term" value="F:quinone reductase (NADPH) activity"/>
    <property type="evidence" value="ECO:0007669"/>
    <property type="project" value="TreeGrafter"/>
</dbReference>
<evidence type="ECO:0000259" key="3">
    <source>
        <dbReference type="SMART" id="SM00829"/>
    </source>
</evidence>
<dbReference type="PANTHER" id="PTHR48106:SF18">
    <property type="entry name" value="QUINONE OXIDOREDUCTASE PIG3"/>
    <property type="match status" value="1"/>
</dbReference>
<dbReference type="InterPro" id="IPR020843">
    <property type="entry name" value="ER"/>
</dbReference>
<feature type="domain" description="Enoyl reductase (ER)" evidence="3">
    <location>
        <begin position="10"/>
        <end position="325"/>
    </location>
</feature>
<dbReference type="GO" id="GO:0048038">
    <property type="term" value="F:quinone binding"/>
    <property type="evidence" value="ECO:0007669"/>
    <property type="project" value="TreeGrafter"/>
</dbReference>
<protein>
    <submittedName>
        <fullName evidence="4">Putative zinc-binding oxidoreductase</fullName>
    </submittedName>
</protein>
<dbReference type="Gene3D" id="3.90.180.10">
    <property type="entry name" value="Medium-chain alcohol dehydrogenases, catalytic domain"/>
    <property type="match status" value="1"/>
</dbReference>
<reference evidence="4" key="1">
    <citation type="submission" date="2018-03" db="EMBL/GenBank/DDBJ databases">
        <title>The relapsing fever spirochete Borrelia turicatae persists in the highly oxidative environment of its soft-bodied tick vector.</title>
        <authorList>
            <person name="Bourret T.J."/>
            <person name="Boyle W.K."/>
            <person name="Valenzuela J.G."/>
            <person name="Oliveira F."/>
            <person name="Lopez J.E."/>
        </authorList>
    </citation>
    <scope>NUCLEOTIDE SEQUENCE</scope>
    <source>
        <strain evidence="4">Kansas strain/isolate</strain>
        <tissue evidence="4">Salivary glands</tissue>
    </source>
</reference>
<dbReference type="Pfam" id="PF00107">
    <property type="entry name" value="ADH_zinc_N"/>
    <property type="match status" value="1"/>
</dbReference>
<dbReference type="CDD" id="cd05276">
    <property type="entry name" value="p53_inducible_oxidoreductase"/>
    <property type="match status" value="1"/>
</dbReference>
<sequence>MRAVEYVSGGGPEQMHISPVKKPVLKEKEILIRVHTTSINRADLMQRKGMYPPPPGASEILGLEAAGLVEKCGEGCSRWMEGDRVMALLSGGGYAEFVTVHEDHVMEIPESMTFEDAGGIPEAWLTAYQLLYKVADVKAGQKVLIHAGGSGVGLAVVQLARLAGAEPIVIAGAADKLLRATQLGAAAAYNYKKDNIVERVSKFTQGHGVDILLDCIGRSMLDENCRMIAVDGCWVLYGLMSGSKIESSEFLSLILRKRVRLQGTTLRSRSTEYKAQLIKDFVKDVLPRFSKKELQVAIDKVYPLGQISQAHKYVESNSNVGKVVIRVCADLPSPGQEHSEII</sequence>